<organism evidence="2 3">
    <name type="scientific">Aspergillus pseudodeflectus</name>
    <dbReference type="NCBI Taxonomy" id="176178"/>
    <lineage>
        <taxon>Eukaryota</taxon>
        <taxon>Fungi</taxon>
        <taxon>Dikarya</taxon>
        <taxon>Ascomycota</taxon>
        <taxon>Pezizomycotina</taxon>
        <taxon>Eurotiomycetes</taxon>
        <taxon>Eurotiomycetidae</taxon>
        <taxon>Eurotiales</taxon>
        <taxon>Aspergillaceae</taxon>
        <taxon>Aspergillus</taxon>
        <taxon>Aspergillus subgen. Nidulantes</taxon>
    </lineage>
</organism>
<reference evidence="2 3" key="1">
    <citation type="submission" date="2024-07" db="EMBL/GenBank/DDBJ databases">
        <title>Section-level genome sequencing and comparative genomics of Aspergillus sections Usti and Cavernicolus.</title>
        <authorList>
            <consortium name="Lawrence Berkeley National Laboratory"/>
            <person name="Nybo J.L."/>
            <person name="Vesth T.C."/>
            <person name="Theobald S."/>
            <person name="Frisvad J.C."/>
            <person name="Larsen T.O."/>
            <person name="Kjaerboelling I."/>
            <person name="Rothschild-Mancinelli K."/>
            <person name="Lyhne E.K."/>
            <person name="Kogle M.E."/>
            <person name="Barry K."/>
            <person name="Clum A."/>
            <person name="Na H."/>
            <person name="Ledsgaard L."/>
            <person name="Lin J."/>
            <person name="Lipzen A."/>
            <person name="Kuo A."/>
            <person name="Riley R."/>
            <person name="Mondo S."/>
            <person name="LaButti K."/>
            <person name="Haridas S."/>
            <person name="Pangalinan J."/>
            <person name="Salamov A.A."/>
            <person name="Simmons B.A."/>
            <person name="Magnuson J.K."/>
            <person name="Chen J."/>
            <person name="Drula E."/>
            <person name="Henrissat B."/>
            <person name="Wiebenga A."/>
            <person name="Lubbers R.J."/>
            <person name="Gomes A.C."/>
            <person name="Macurrencykelacurrency M.R."/>
            <person name="Stajich J."/>
            <person name="Grigoriev I.V."/>
            <person name="Mortensen U.H."/>
            <person name="De vries R.P."/>
            <person name="Baker S.E."/>
            <person name="Andersen M.R."/>
        </authorList>
    </citation>
    <scope>NUCLEOTIDE SEQUENCE [LARGE SCALE GENOMIC DNA]</scope>
    <source>
        <strain evidence="2 3">CBS 756.74</strain>
    </source>
</reference>
<dbReference type="Proteomes" id="UP001610444">
    <property type="component" value="Unassembled WGS sequence"/>
</dbReference>
<comment type="similarity">
    <text evidence="1">Belongs to the ustYa family.</text>
</comment>
<keyword evidence="3" id="KW-1185">Reference proteome</keyword>
<protein>
    <submittedName>
        <fullName evidence="2">Uncharacterized protein</fullName>
    </submittedName>
</protein>
<proteinExistence type="inferred from homology"/>
<name>A0ABR4KCU0_9EURO</name>
<dbReference type="PANTHER" id="PTHR33365">
    <property type="entry name" value="YALI0B05434P"/>
    <property type="match status" value="1"/>
</dbReference>
<dbReference type="PANTHER" id="PTHR33365:SF7">
    <property type="entry name" value="TAT PATHWAY SIGNAL SEQUENCE"/>
    <property type="match status" value="1"/>
</dbReference>
<gene>
    <name evidence="2" type="ORF">BJX68DRAFT_93563</name>
</gene>
<evidence type="ECO:0000313" key="2">
    <source>
        <dbReference type="EMBL" id="KAL2850100.1"/>
    </source>
</evidence>
<evidence type="ECO:0000313" key="3">
    <source>
        <dbReference type="Proteomes" id="UP001610444"/>
    </source>
</evidence>
<comment type="caution">
    <text evidence="2">The sequence shown here is derived from an EMBL/GenBank/DDBJ whole genome shotgun (WGS) entry which is preliminary data.</text>
</comment>
<dbReference type="InterPro" id="IPR021765">
    <property type="entry name" value="UstYa-like"/>
</dbReference>
<evidence type="ECO:0000256" key="1">
    <source>
        <dbReference type="ARBA" id="ARBA00035112"/>
    </source>
</evidence>
<accession>A0ABR4KCU0</accession>
<sequence>MYPDYYFPDLTPAQHELNRLHNEHCIDFLRQSSMCHGDIGLITYEWREDERLPIANATSHQCVNWEKLDQWTRARSVDMMKPSWLVHPKLGVACPNGQGDRLGAAQSSHNHGLW</sequence>
<dbReference type="RefSeq" id="XP_070899182.1">
    <property type="nucleotide sequence ID" value="XM_071050041.1"/>
</dbReference>
<dbReference type="GeneID" id="98165205"/>
<dbReference type="EMBL" id="JBFXLR010000021">
    <property type="protein sequence ID" value="KAL2850100.1"/>
    <property type="molecule type" value="Genomic_DNA"/>
</dbReference>
<dbReference type="Pfam" id="PF11807">
    <property type="entry name" value="UstYa"/>
    <property type="match status" value="1"/>
</dbReference>